<reference evidence="14" key="1">
    <citation type="submission" date="2024-06" db="EMBL/GenBank/DDBJ databases">
        <title>Multi-omics analyses provide insights into the biosynthesis of the anticancer antibiotic pleurotin in Hohenbuehelia grisea.</title>
        <authorList>
            <person name="Weaver J.A."/>
            <person name="Alberti F."/>
        </authorList>
    </citation>
    <scope>NUCLEOTIDE SEQUENCE [LARGE SCALE GENOMIC DNA]</scope>
    <source>
        <strain evidence="14">T-177</strain>
    </source>
</reference>
<evidence type="ECO:0000256" key="5">
    <source>
        <dbReference type="ARBA" id="ARBA00022833"/>
    </source>
</evidence>
<evidence type="ECO:0000313" key="13">
    <source>
        <dbReference type="EMBL" id="KAL0957342.1"/>
    </source>
</evidence>
<dbReference type="PROSITE" id="PS00028">
    <property type="entry name" value="ZINC_FINGER_C2H2_1"/>
    <property type="match status" value="1"/>
</dbReference>
<gene>
    <name evidence="13" type="ORF">HGRIS_001150</name>
</gene>
<feature type="domain" description="C2H2-type" evidence="12">
    <location>
        <begin position="311"/>
        <end position="338"/>
    </location>
</feature>
<evidence type="ECO:0000256" key="2">
    <source>
        <dbReference type="ARBA" id="ARBA00022723"/>
    </source>
</evidence>
<keyword evidence="3" id="KW-0677">Repeat</keyword>
<accession>A0ABR3JNM0</accession>
<evidence type="ECO:0000256" key="7">
    <source>
        <dbReference type="ARBA" id="ARBA00023125"/>
    </source>
</evidence>
<dbReference type="SUPFAM" id="SSF57667">
    <property type="entry name" value="beta-beta-alpha zinc fingers"/>
    <property type="match status" value="1"/>
</dbReference>
<keyword evidence="4 10" id="KW-0863">Zinc-finger</keyword>
<feature type="compositionally biased region" description="Basic and acidic residues" evidence="11">
    <location>
        <begin position="164"/>
        <end position="178"/>
    </location>
</feature>
<keyword evidence="6" id="KW-0805">Transcription regulation</keyword>
<evidence type="ECO:0000259" key="12">
    <source>
        <dbReference type="PROSITE" id="PS50157"/>
    </source>
</evidence>
<dbReference type="Gene3D" id="3.30.160.60">
    <property type="entry name" value="Classic Zinc Finger"/>
    <property type="match status" value="1"/>
</dbReference>
<name>A0ABR3JNM0_9AGAR</name>
<dbReference type="PANTHER" id="PTHR46105:SF5">
    <property type="entry name" value="ZINC FINGER AND BTB DOMAIN-CONTAINING PROTEIN 44 ISOFORM X1"/>
    <property type="match status" value="1"/>
</dbReference>
<keyword evidence="5" id="KW-0862">Zinc</keyword>
<protein>
    <recommendedName>
        <fullName evidence="12">C2H2-type domain-containing protein</fullName>
    </recommendedName>
</protein>
<proteinExistence type="predicted"/>
<organism evidence="13 14">
    <name type="scientific">Hohenbuehelia grisea</name>
    <dbReference type="NCBI Taxonomy" id="104357"/>
    <lineage>
        <taxon>Eukaryota</taxon>
        <taxon>Fungi</taxon>
        <taxon>Dikarya</taxon>
        <taxon>Basidiomycota</taxon>
        <taxon>Agaricomycotina</taxon>
        <taxon>Agaricomycetes</taxon>
        <taxon>Agaricomycetidae</taxon>
        <taxon>Agaricales</taxon>
        <taxon>Pleurotineae</taxon>
        <taxon>Pleurotaceae</taxon>
        <taxon>Hohenbuehelia</taxon>
    </lineage>
</organism>
<evidence type="ECO:0000256" key="11">
    <source>
        <dbReference type="SAM" id="MobiDB-lite"/>
    </source>
</evidence>
<feature type="compositionally biased region" description="Basic and acidic residues" evidence="11">
    <location>
        <begin position="219"/>
        <end position="228"/>
    </location>
</feature>
<evidence type="ECO:0000256" key="4">
    <source>
        <dbReference type="ARBA" id="ARBA00022771"/>
    </source>
</evidence>
<dbReference type="PROSITE" id="PS50157">
    <property type="entry name" value="ZINC_FINGER_C2H2_2"/>
    <property type="match status" value="2"/>
</dbReference>
<dbReference type="Pfam" id="PF00096">
    <property type="entry name" value="zf-C2H2"/>
    <property type="match status" value="2"/>
</dbReference>
<comment type="subcellular location">
    <subcellularLocation>
        <location evidence="1">Nucleus</location>
    </subcellularLocation>
</comment>
<keyword evidence="7" id="KW-0238">DNA-binding</keyword>
<feature type="region of interest" description="Disordered" evidence="11">
    <location>
        <begin position="75"/>
        <end position="99"/>
    </location>
</feature>
<evidence type="ECO:0000256" key="6">
    <source>
        <dbReference type="ARBA" id="ARBA00023015"/>
    </source>
</evidence>
<evidence type="ECO:0000256" key="9">
    <source>
        <dbReference type="ARBA" id="ARBA00023242"/>
    </source>
</evidence>
<evidence type="ECO:0000256" key="1">
    <source>
        <dbReference type="ARBA" id="ARBA00004123"/>
    </source>
</evidence>
<dbReference type="Proteomes" id="UP001556367">
    <property type="component" value="Unassembled WGS sequence"/>
</dbReference>
<keyword evidence="2" id="KW-0479">Metal-binding</keyword>
<evidence type="ECO:0000313" key="14">
    <source>
        <dbReference type="Proteomes" id="UP001556367"/>
    </source>
</evidence>
<feature type="compositionally biased region" description="Basic and acidic residues" evidence="11">
    <location>
        <begin position="82"/>
        <end position="94"/>
    </location>
</feature>
<sequence length="371" mass="41279">MLDTLEWHYVGASDFCPKDAAQVEDPFLHQLYIESTDGAAVPSIPHQQSASRFWDTVLIKPSIFPAQDNAREIEVTSSTATRETHSLTSEDYKSKPMNGLQNPNNEIVGSDFPTLPVEHTVTRPTENLRCPSPEWIREMHMSTDELDSSELSPFELSETVLSLSEKEPPHFSRSDGSKTRRVIQGKRVTNEDETASDAPNASAEKWSKPYSAQFGQKAMRKDSSRGEQEFSANKSPLRPLPMDRTPANSESTESTTFPTSPVISLLLLAASEDKGSSIQSVGDYSAIPVTKVTTSQTQVAAHLRRKKPARFSCQLCQQTFTANHNYARHMNAHFGLKRFPCPCGRAFTTKSDLRRHQKLSSSGNPDCHIHS</sequence>
<dbReference type="EMBL" id="JASNQZ010000005">
    <property type="protein sequence ID" value="KAL0957342.1"/>
    <property type="molecule type" value="Genomic_DNA"/>
</dbReference>
<comment type="caution">
    <text evidence="13">The sequence shown here is derived from an EMBL/GenBank/DDBJ whole genome shotgun (WGS) entry which is preliminary data.</text>
</comment>
<evidence type="ECO:0000256" key="10">
    <source>
        <dbReference type="PROSITE-ProRule" id="PRU00042"/>
    </source>
</evidence>
<keyword evidence="14" id="KW-1185">Reference proteome</keyword>
<evidence type="ECO:0000256" key="3">
    <source>
        <dbReference type="ARBA" id="ARBA00022737"/>
    </source>
</evidence>
<feature type="region of interest" description="Disordered" evidence="11">
    <location>
        <begin position="160"/>
        <end position="256"/>
    </location>
</feature>
<keyword evidence="9" id="KW-0539">Nucleus</keyword>
<keyword evidence="8" id="KW-0804">Transcription</keyword>
<feature type="domain" description="C2H2-type" evidence="12">
    <location>
        <begin position="339"/>
        <end position="365"/>
    </location>
</feature>
<evidence type="ECO:0000256" key="8">
    <source>
        <dbReference type="ARBA" id="ARBA00023163"/>
    </source>
</evidence>
<dbReference type="PANTHER" id="PTHR46105">
    <property type="entry name" value="AGAP004733-PA"/>
    <property type="match status" value="1"/>
</dbReference>
<dbReference type="InterPro" id="IPR050457">
    <property type="entry name" value="ZnFinger_BTB_dom_contain"/>
</dbReference>
<dbReference type="InterPro" id="IPR036236">
    <property type="entry name" value="Znf_C2H2_sf"/>
</dbReference>
<dbReference type="InterPro" id="IPR013087">
    <property type="entry name" value="Znf_C2H2_type"/>
</dbReference>